<evidence type="ECO:0000313" key="3">
    <source>
        <dbReference type="Proteomes" id="UP001482154"/>
    </source>
</evidence>
<proteinExistence type="predicted"/>
<dbReference type="InterPro" id="IPR022742">
    <property type="entry name" value="Hydrolase_4"/>
</dbReference>
<dbReference type="InterPro" id="IPR029058">
    <property type="entry name" value="AB_hydrolase_fold"/>
</dbReference>
<dbReference type="EMBL" id="JBBNIN010000007">
    <property type="protein sequence ID" value="MEQ2710837.1"/>
    <property type="molecule type" value="Genomic_DNA"/>
</dbReference>
<dbReference type="PANTHER" id="PTHR11614">
    <property type="entry name" value="PHOSPHOLIPASE-RELATED"/>
    <property type="match status" value="1"/>
</dbReference>
<keyword evidence="3" id="KW-1185">Reference proteome</keyword>
<protein>
    <submittedName>
        <fullName evidence="2">Alpha/beta hydrolase</fullName>
    </submittedName>
</protein>
<dbReference type="SUPFAM" id="SSF53474">
    <property type="entry name" value="alpha/beta-Hydrolases"/>
    <property type="match status" value="1"/>
</dbReference>
<feature type="domain" description="Serine aminopeptidase S33" evidence="1">
    <location>
        <begin position="26"/>
        <end position="287"/>
    </location>
</feature>
<dbReference type="InterPro" id="IPR051044">
    <property type="entry name" value="MAG_DAG_Lipase"/>
</dbReference>
<sequence>MKKTVYLTSKQDGLKLHVLLMEPEEEPKGIVQIVHGMAEHKERYEPFMEMLCKQGYISIIHDHRGHGKSIRAKEDLGYFYDESGKAIVEDVHQITQWAKDRYGEMPYHLFGHSMGSLVVRCYLKKYDNELDSLIICGSPSENKAAKAATLLAKAACKIRPHKRGDFFQKLAFGLYGKILEEGESENGWISYNKENVKAYDENPLDGFVFSNNGFLNLFLLMDETYNNKGWQVKHPSLPILFIAGADDPCIGSKKQYAKAMTTLKKRGYNNVRGMLFLNRRHEILNEDGVEKVYKAVLSFLK</sequence>
<name>A0ABV1IWY2_9FIRM</name>
<organism evidence="2 3">
    <name type="scientific">Anaerostipes amylophilus</name>
    <dbReference type="NCBI Taxonomy" id="2981779"/>
    <lineage>
        <taxon>Bacteria</taxon>
        <taxon>Bacillati</taxon>
        <taxon>Bacillota</taxon>
        <taxon>Clostridia</taxon>
        <taxon>Lachnospirales</taxon>
        <taxon>Lachnospiraceae</taxon>
        <taxon>Anaerostipes</taxon>
    </lineage>
</organism>
<dbReference type="Pfam" id="PF12146">
    <property type="entry name" value="Hydrolase_4"/>
    <property type="match status" value="1"/>
</dbReference>
<reference evidence="2 3" key="1">
    <citation type="submission" date="2024-04" db="EMBL/GenBank/DDBJ databases">
        <title>Human intestinal bacterial collection.</title>
        <authorList>
            <person name="Pauvert C."/>
            <person name="Hitch T.C.A."/>
            <person name="Clavel T."/>
        </authorList>
    </citation>
    <scope>NUCLEOTIDE SEQUENCE [LARGE SCALE GENOMIC DNA]</scope>
    <source>
        <strain evidence="2 3">CLA-AA-H249</strain>
    </source>
</reference>
<dbReference type="Gene3D" id="3.40.50.1820">
    <property type="entry name" value="alpha/beta hydrolase"/>
    <property type="match status" value="1"/>
</dbReference>
<dbReference type="GO" id="GO:0016787">
    <property type="term" value="F:hydrolase activity"/>
    <property type="evidence" value="ECO:0007669"/>
    <property type="project" value="UniProtKB-KW"/>
</dbReference>
<comment type="caution">
    <text evidence="2">The sequence shown here is derived from an EMBL/GenBank/DDBJ whole genome shotgun (WGS) entry which is preliminary data.</text>
</comment>
<dbReference type="Proteomes" id="UP001482154">
    <property type="component" value="Unassembled WGS sequence"/>
</dbReference>
<accession>A0ABV1IWY2</accession>
<evidence type="ECO:0000259" key="1">
    <source>
        <dbReference type="Pfam" id="PF12146"/>
    </source>
</evidence>
<gene>
    <name evidence="2" type="ORF">AAAU51_06575</name>
</gene>
<dbReference type="RefSeq" id="WP_022374873.1">
    <property type="nucleotide sequence ID" value="NZ_JBBNIN010000007.1"/>
</dbReference>
<evidence type="ECO:0000313" key="2">
    <source>
        <dbReference type="EMBL" id="MEQ2710837.1"/>
    </source>
</evidence>
<keyword evidence="2" id="KW-0378">Hydrolase</keyword>